<feature type="compositionally biased region" description="Low complexity" evidence="9">
    <location>
        <begin position="721"/>
        <end position="741"/>
    </location>
</feature>
<evidence type="ECO:0000256" key="3">
    <source>
        <dbReference type="ARBA" id="ARBA00007112"/>
    </source>
</evidence>
<keyword evidence="5 8" id="KW-0963">Cytoplasm</keyword>
<feature type="compositionally biased region" description="Basic and acidic residues" evidence="9">
    <location>
        <begin position="575"/>
        <end position="720"/>
    </location>
</feature>
<feature type="compositionally biased region" description="Polar residues" evidence="9">
    <location>
        <begin position="775"/>
        <end position="789"/>
    </location>
</feature>
<feature type="compositionally biased region" description="Basic and acidic residues" evidence="9">
    <location>
        <begin position="543"/>
        <end position="565"/>
    </location>
</feature>
<feature type="region of interest" description="Disordered" evidence="9">
    <location>
        <begin position="72"/>
        <end position="249"/>
    </location>
</feature>
<evidence type="ECO:0000256" key="5">
    <source>
        <dbReference type="ARBA" id="ARBA00022490"/>
    </source>
</evidence>
<keyword evidence="6 8" id="KW-0346">Stress response</keyword>
<comment type="function">
    <text evidence="1 8">May act as a negative regulator of salt tolerance.</text>
</comment>
<evidence type="ECO:0000256" key="7">
    <source>
        <dbReference type="ARBA" id="ARBA00023054"/>
    </source>
</evidence>
<keyword evidence="11" id="KW-1185">Reference proteome</keyword>
<feature type="compositionally biased region" description="Acidic residues" evidence="9">
    <location>
        <begin position="474"/>
        <end position="501"/>
    </location>
</feature>
<dbReference type="GO" id="GO:0005737">
    <property type="term" value="C:cytoplasm"/>
    <property type="evidence" value="ECO:0007669"/>
    <property type="project" value="UniProtKB-SubCell"/>
</dbReference>
<comment type="subcellular location">
    <subcellularLocation>
        <location evidence="2 8">Cytoplasm</location>
    </subcellularLocation>
</comment>
<feature type="compositionally biased region" description="Low complexity" evidence="9">
    <location>
        <begin position="454"/>
        <end position="468"/>
    </location>
</feature>
<feature type="compositionally biased region" description="Polar residues" evidence="9">
    <location>
        <begin position="180"/>
        <end position="189"/>
    </location>
</feature>
<evidence type="ECO:0000256" key="6">
    <source>
        <dbReference type="ARBA" id="ARBA00023016"/>
    </source>
</evidence>
<sequence>MPSAPTVRNNSSETGQTSPLRYSNKDGSQYITVPRRTPNLDPNTAHSLTQFSSPTFPQLDSGLAASVMDYSKNAGNNIPESLGGQSALGLSRKKKKKKTKAQLRREFEAADSQELPDPPSGFALPIQSNHTTNGPSTRGTVTGSPGGYQQQIKASLAEFEPDPEDMYYSDEEAPYDPHYINNNQSQQTEGVPGASKKKNKKKKKKNASNTDAYQGGEGVGPGSTGGVGRTATSNQQSSKKAKDRIWNTSTNEEKERIKEFWLSLGEDDRRSLVKVEKEAVLKKMKEQQKHSCSCIVCGRKRTAIEEELEVLYDAYYEELEQYANQHQSKFVGSISPLPTHFSTRDPPPPPLGSPPDRIEELEDDEDDYEDDDDYEEDDEDAVEDDQPHENDPRPDIFSFGNSLTVQGGILTVADDLLKNDGKKFIEMMEQLAERRMQREEEASAGGSGHLNLTMPMSSHGSHSNNHPSQPQEYKEDEEEEEDEDEYDYEEDEEEDESDPMTEEQRMEEGRRMFQIFAARMFEQRVLQAYREKVAQERQRKLLEELEEENRLKEERELRKVKEKERKKDRKRQQKLAKEEERLKKEAEKAAEEATQKALEEKKAEEVRKRREEQRQKREAERKAAEEERQRKEEEKKKRQLEEREREIERERKRKEHQERERKKKEEAAKKAKEEKEAREKEAREKREKEERERERHAREAKAKKHAEEGRIRREDEEKRAAVAATNAAAVAAARVQQTLAASQNSQAAHQYNSPRLTVATPAVPKQPIGTPARPKQTSQQGSVGSSPKTPQVLPRLSSSVSPNTPNMQLSMPGANGPPKSVFSQTQFSLAQSSSPMSHTPHTLGPPPGVPSPLADSTFPGLTPMSMNGPGPFHGGMPQRHVMANGMPIYMQGPMPINNPPYRGFPNTNGIQMPVPPAPGLRPVGQAGRSAFMNDLGGLPQPLGSPIPHAGLSMFNHNAPFPMGRTDTIPSGIHTHTRQPSGSFDAGAIQRPIPPAPIQRPQSAAQKSDDLSTSSVMVDELSNVLGSRALIDDDGPDIPHFNENISPSARRGSNIFGSRPNMGFGGLFSIGSQGKDPFGTSPIVDWGPPLMHHQPLGSWTNGAGWSDRDTPSRRRRGETRLDQVRLLACKVCQEHSTNSGGNGQPQFLERGLVLKGMSDSAPPGILPIDQREIDDLVEVEGDSQNGGGSFVIDRDLNGNTLIKFEPGDGGAGGVGKQIPIPPGEIGSPSIIGSFPSGAGFSGPIPPMGPPPGIGGVPMGHTAASGIGGAFGNPTAAGGASGGFKFGSVGSNANQFMA</sequence>
<dbReference type="EMBL" id="ML121564">
    <property type="protein sequence ID" value="RPB21019.1"/>
    <property type="molecule type" value="Genomic_DNA"/>
</dbReference>
<evidence type="ECO:0000256" key="8">
    <source>
        <dbReference type="RuleBase" id="RU049441"/>
    </source>
</evidence>
<reference evidence="10 11" key="1">
    <citation type="journal article" date="2018" name="Nat. Ecol. Evol.">
        <title>Pezizomycetes genomes reveal the molecular basis of ectomycorrhizal truffle lifestyle.</title>
        <authorList>
            <person name="Murat C."/>
            <person name="Payen T."/>
            <person name="Noel B."/>
            <person name="Kuo A."/>
            <person name="Morin E."/>
            <person name="Chen J."/>
            <person name="Kohler A."/>
            <person name="Krizsan K."/>
            <person name="Balestrini R."/>
            <person name="Da Silva C."/>
            <person name="Montanini B."/>
            <person name="Hainaut M."/>
            <person name="Levati E."/>
            <person name="Barry K.W."/>
            <person name="Belfiori B."/>
            <person name="Cichocki N."/>
            <person name="Clum A."/>
            <person name="Dockter R.B."/>
            <person name="Fauchery L."/>
            <person name="Guy J."/>
            <person name="Iotti M."/>
            <person name="Le Tacon F."/>
            <person name="Lindquist E.A."/>
            <person name="Lipzen A."/>
            <person name="Malagnac F."/>
            <person name="Mello A."/>
            <person name="Molinier V."/>
            <person name="Miyauchi S."/>
            <person name="Poulain J."/>
            <person name="Riccioni C."/>
            <person name="Rubini A."/>
            <person name="Sitrit Y."/>
            <person name="Splivallo R."/>
            <person name="Traeger S."/>
            <person name="Wang M."/>
            <person name="Zifcakova L."/>
            <person name="Wipf D."/>
            <person name="Zambonelli A."/>
            <person name="Paolocci F."/>
            <person name="Nowrousian M."/>
            <person name="Ottonello S."/>
            <person name="Baldrian P."/>
            <person name="Spatafora J.W."/>
            <person name="Henrissat B."/>
            <person name="Nagy L.G."/>
            <person name="Aury J.M."/>
            <person name="Wincker P."/>
            <person name="Grigoriev I.V."/>
            <person name="Bonfante P."/>
            <person name="Martin F.M."/>
        </authorList>
    </citation>
    <scope>NUCLEOTIDE SEQUENCE [LARGE SCALE GENOMIC DNA]</scope>
    <source>
        <strain evidence="10 11">ATCC MYA-4762</strain>
    </source>
</reference>
<gene>
    <name evidence="10" type="ORF">L211DRAFT_851763</name>
</gene>
<evidence type="ECO:0000256" key="1">
    <source>
        <dbReference type="ARBA" id="ARBA00002545"/>
    </source>
</evidence>
<dbReference type="InParanoid" id="A0A3N4LHR3"/>
<feature type="region of interest" description="Disordered" evidence="9">
    <location>
        <begin position="333"/>
        <end position="400"/>
    </location>
</feature>
<feature type="compositionally biased region" description="Basic and acidic residues" evidence="9">
    <location>
        <begin position="432"/>
        <end position="441"/>
    </location>
</feature>
<feature type="compositionally biased region" description="Polar residues" evidence="9">
    <location>
        <begin position="1"/>
        <end position="31"/>
    </location>
</feature>
<feature type="compositionally biased region" description="Polar residues" evidence="9">
    <location>
        <begin position="821"/>
        <end position="840"/>
    </location>
</feature>
<dbReference type="OrthoDB" id="21629at2759"/>
<evidence type="ECO:0000256" key="4">
    <source>
        <dbReference type="ARBA" id="ARBA00020733"/>
    </source>
</evidence>
<feature type="compositionally biased region" description="Basic and acidic residues" evidence="9">
    <location>
        <begin position="1105"/>
        <end position="1116"/>
    </location>
</feature>
<feature type="region of interest" description="Disordered" evidence="9">
    <location>
        <begin position="432"/>
        <end position="509"/>
    </location>
</feature>
<feature type="region of interest" description="Disordered" evidence="9">
    <location>
        <begin position="543"/>
        <end position="846"/>
    </location>
</feature>
<keyword evidence="7 8" id="KW-0175">Coiled coil</keyword>
<dbReference type="InterPro" id="IPR025279">
    <property type="entry name" value="NST1"/>
</dbReference>
<evidence type="ECO:0000256" key="2">
    <source>
        <dbReference type="ARBA" id="ARBA00004496"/>
    </source>
</evidence>
<dbReference type="Proteomes" id="UP000267821">
    <property type="component" value="Unassembled WGS sequence"/>
</dbReference>
<dbReference type="PANTHER" id="PTHR31780:SF10">
    <property type="entry name" value="LD36051P"/>
    <property type="match status" value="1"/>
</dbReference>
<evidence type="ECO:0000256" key="9">
    <source>
        <dbReference type="SAM" id="MobiDB-lite"/>
    </source>
</evidence>
<feature type="compositionally biased region" description="Polar residues" evidence="9">
    <location>
        <begin position="796"/>
        <end position="809"/>
    </location>
</feature>
<dbReference type="PANTHER" id="PTHR31780">
    <property type="entry name" value="STRESS RESPONSE PROTEIN NST1-RELATED"/>
    <property type="match status" value="1"/>
</dbReference>
<comment type="similarity">
    <text evidence="3 8">Belongs to the NST1 family.</text>
</comment>
<organism evidence="10 11">
    <name type="scientific">Terfezia boudieri ATCC MYA-4762</name>
    <dbReference type="NCBI Taxonomy" id="1051890"/>
    <lineage>
        <taxon>Eukaryota</taxon>
        <taxon>Fungi</taxon>
        <taxon>Dikarya</taxon>
        <taxon>Ascomycota</taxon>
        <taxon>Pezizomycotina</taxon>
        <taxon>Pezizomycetes</taxon>
        <taxon>Pezizales</taxon>
        <taxon>Pezizaceae</taxon>
        <taxon>Terfezia</taxon>
    </lineage>
</organism>
<accession>A0A3N4LHR3</accession>
<feature type="compositionally biased region" description="Basic residues" evidence="9">
    <location>
        <begin position="91"/>
        <end position="102"/>
    </location>
</feature>
<feature type="compositionally biased region" description="Polar residues" evidence="9">
    <location>
        <begin position="742"/>
        <end position="755"/>
    </location>
</feature>
<feature type="compositionally biased region" description="Acidic residues" evidence="9">
    <location>
        <begin position="159"/>
        <end position="174"/>
    </location>
</feature>
<feature type="compositionally biased region" description="Acidic residues" evidence="9">
    <location>
        <begin position="359"/>
        <end position="384"/>
    </location>
</feature>
<feature type="region of interest" description="Disordered" evidence="9">
    <location>
        <begin position="1"/>
        <end position="59"/>
    </location>
</feature>
<name>A0A3N4LHR3_9PEZI</name>
<proteinExistence type="inferred from homology"/>
<protein>
    <recommendedName>
        <fullName evidence="4 8">Stress response protein NST1</fullName>
    </recommendedName>
</protein>
<evidence type="ECO:0000313" key="10">
    <source>
        <dbReference type="EMBL" id="RPB21019.1"/>
    </source>
</evidence>
<dbReference type="InterPro" id="IPR051195">
    <property type="entry name" value="Fungal_stress_NST1"/>
</dbReference>
<feature type="compositionally biased region" description="Gly residues" evidence="9">
    <location>
        <begin position="215"/>
        <end position="228"/>
    </location>
</feature>
<feature type="compositionally biased region" description="Basic and acidic residues" evidence="9">
    <location>
        <begin position="385"/>
        <end position="394"/>
    </location>
</feature>
<evidence type="ECO:0000313" key="11">
    <source>
        <dbReference type="Proteomes" id="UP000267821"/>
    </source>
</evidence>
<dbReference type="Pfam" id="PF13945">
    <property type="entry name" value="NST1"/>
    <property type="match status" value="1"/>
</dbReference>
<feature type="compositionally biased region" description="Basic residues" evidence="9">
    <location>
        <begin position="195"/>
        <end position="206"/>
    </location>
</feature>
<feature type="compositionally biased region" description="Polar residues" evidence="9">
    <location>
        <begin position="126"/>
        <end position="153"/>
    </location>
</feature>
<dbReference type="STRING" id="1051890.A0A3N4LHR3"/>
<feature type="compositionally biased region" description="Polar residues" evidence="9">
    <location>
        <begin position="40"/>
        <end position="58"/>
    </location>
</feature>
<feature type="region of interest" description="Disordered" evidence="9">
    <location>
        <begin position="1097"/>
        <end position="1116"/>
    </location>
</feature>